<dbReference type="PROSITE" id="PS01124">
    <property type="entry name" value="HTH_ARAC_FAMILY_2"/>
    <property type="match status" value="1"/>
</dbReference>
<dbReference type="GO" id="GO:0043565">
    <property type="term" value="F:sequence-specific DNA binding"/>
    <property type="evidence" value="ECO:0007669"/>
    <property type="project" value="InterPro"/>
</dbReference>
<gene>
    <name evidence="5" type="ORF">CRV07_14915</name>
</gene>
<comment type="caution">
    <text evidence="5">The sequence shown here is derived from an EMBL/GenBank/DDBJ whole genome shotgun (WGS) entry which is preliminary data.</text>
</comment>
<evidence type="ECO:0000256" key="3">
    <source>
        <dbReference type="ARBA" id="ARBA00023163"/>
    </source>
</evidence>
<feature type="domain" description="HTH araC/xylS-type" evidence="4">
    <location>
        <begin position="160"/>
        <end position="257"/>
    </location>
</feature>
<proteinExistence type="predicted"/>
<dbReference type="EMBL" id="PDKK01000022">
    <property type="protein sequence ID" value="RXK01567.1"/>
    <property type="molecule type" value="Genomic_DNA"/>
</dbReference>
<evidence type="ECO:0000313" key="5">
    <source>
        <dbReference type="EMBL" id="RXK01567.1"/>
    </source>
</evidence>
<dbReference type="InterPro" id="IPR009057">
    <property type="entry name" value="Homeodomain-like_sf"/>
</dbReference>
<dbReference type="Proteomes" id="UP000289758">
    <property type="component" value="Unassembled WGS sequence"/>
</dbReference>
<keyword evidence="1" id="KW-0805">Transcription regulation</keyword>
<dbReference type="InterPro" id="IPR003313">
    <property type="entry name" value="AraC-bd"/>
</dbReference>
<dbReference type="InterPro" id="IPR018060">
    <property type="entry name" value="HTH_AraC"/>
</dbReference>
<dbReference type="PANTHER" id="PTHR46796">
    <property type="entry name" value="HTH-TYPE TRANSCRIPTIONAL ACTIVATOR RHAS-RELATED"/>
    <property type="match status" value="1"/>
</dbReference>
<dbReference type="AlphaFoldDB" id="A0A4Q1ADT9"/>
<keyword evidence="3" id="KW-0804">Transcription</keyword>
<keyword evidence="2" id="KW-0238">DNA-binding</keyword>
<dbReference type="InterPro" id="IPR037923">
    <property type="entry name" value="HTH-like"/>
</dbReference>
<evidence type="ECO:0000256" key="1">
    <source>
        <dbReference type="ARBA" id="ARBA00023015"/>
    </source>
</evidence>
<sequence>MDKFIYKNKLDITALSAKMSKFSYKKHAHEEYTLGVTLNGVQQYNLEGVSQTSYKNGVMLFNPEQVHDGKAGNFKDGLDYVMLYIKPELFLEALEKKDIVTFSKPIVYEDKLKNDILNLSYSILNNKDITLCNELYLNLMSNFTSKDFSLEYTNETEFIKKAKEIIYYNLDEVLDIDEISKELSISKFQFIRIFKANTGITPYQYFLNCKIVHAKKHLDTTKDLYGTVVEFGFTDLSHLNRHFKRVYGVTAYEYISKS</sequence>
<dbReference type="OrthoDB" id="112032at2"/>
<dbReference type="SUPFAM" id="SSF51215">
    <property type="entry name" value="Regulatory protein AraC"/>
    <property type="match status" value="1"/>
</dbReference>
<evidence type="ECO:0000256" key="2">
    <source>
        <dbReference type="ARBA" id="ARBA00023125"/>
    </source>
</evidence>
<organism evidence="5 6">
    <name type="scientific">Halarcobacter ebronensis</name>
    <dbReference type="NCBI Taxonomy" id="1462615"/>
    <lineage>
        <taxon>Bacteria</taxon>
        <taxon>Pseudomonadati</taxon>
        <taxon>Campylobacterota</taxon>
        <taxon>Epsilonproteobacteria</taxon>
        <taxon>Campylobacterales</taxon>
        <taxon>Arcobacteraceae</taxon>
        <taxon>Halarcobacter</taxon>
    </lineage>
</organism>
<name>A0A4Q1ADT9_9BACT</name>
<dbReference type="RefSeq" id="WP_129088393.1">
    <property type="nucleotide sequence ID" value="NZ_CP053836.1"/>
</dbReference>
<reference evidence="5 6" key="1">
    <citation type="submission" date="2017-10" db="EMBL/GenBank/DDBJ databases">
        <title>Genomics of the genus Arcobacter.</title>
        <authorList>
            <person name="Perez-Cataluna A."/>
            <person name="Figueras M.J."/>
        </authorList>
    </citation>
    <scope>NUCLEOTIDE SEQUENCE [LARGE SCALE GENOMIC DNA]</scope>
    <source>
        <strain evidence="5 6">CECT 8441</strain>
    </source>
</reference>
<accession>A0A4Q1ADT9</accession>
<dbReference type="GO" id="GO:0003700">
    <property type="term" value="F:DNA-binding transcription factor activity"/>
    <property type="evidence" value="ECO:0007669"/>
    <property type="project" value="InterPro"/>
</dbReference>
<evidence type="ECO:0000259" key="4">
    <source>
        <dbReference type="PROSITE" id="PS01124"/>
    </source>
</evidence>
<dbReference type="Pfam" id="PF12833">
    <property type="entry name" value="HTH_18"/>
    <property type="match status" value="1"/>
</dbReference>
<dbReference type="Pfam" id="PF02311">
    <property type="entry name" value="AraC_binding"/>
    <property type="match status" value="1"/>
</dbReference>
<protein>
    <submittedName>
        <fullName evidence="5">AraC family transcriptional regulator</fullName>
    </submittedName>
</protein>
<dbReference type="Gene3D" id="1.10.10.60">
    <property type="entry name" value="Homeodomain-like"/>
    <property type="match status" value="2"/>
</dbReference>
<dbReference type="SUPFAM" id="SSF46689">
    <property type="entry name" value="Homeodomain-like"/>
    <property type="match status" value="2"/>
</dbReference>
<dbReference type="InterPro" id="IPR050204">
    <property type="entry name" value="AraC_XylS_family_regulators"/>
</dbReference>
<evidence type="ECO:0000313" key="6">
    <source>
        <dbReference type="Proteomes" id="UP000289758"/>
    </source>
</evidence>
<dbReference type="PANTHER" id="PTHR46796:SF2">
    <property type="entry name" value="TRANSCRIPTIONAL REGULATORY PROTEIN"/>
    <property type="match status" value="1"/>
</dbReference>
<keyword evidence="6" id="KW-1185">Reference proteome</keyword>
<dbReference type="SMART" id="SM00342">
    <property type="entry name" value="HTH_ARAC"/>
    <property type="match status" value="1"/>
</dbReference>